<evidence type="ECO:0000256" key="1">
    <source>
        <dbReference type="SAM" id="MobiDB-lite"/>
    </source>
</evidence>
<feature type="region of interest" description="Disordered" evidence="1">
    <location>
        <begin position="59"/>
        <end position="80"/>
    </location>
</feature>
<reference evidence="2 3" key="1">
    <citation type="submission" date="2016-10" db="EMBL/GenBank/DDBJ databases">
        <title>Updated version of Genome Assembly of Janthinobacterium lividum ERGS5:01.</title>
        <authorList>
            <person name="Kumar R."/>
            <person name="Acharya V."/>
            <person name="Singh D."/>
        </authorList>
    </citation>
    <scope>NUCLEOTIDE SEQUENCE [LARGE SCALE GENOMIC DNA]</scope>
    <source>
        <strain evidence="2 3">ERGS5:01</strain>
    </source>
</reference>
<dbReference type="Proteomes" id="UP000092634">
    <property type="component" value="Unassembled WGS sequence"/>
</dbReference>
<evidence type="ECO:0000313" key="2">
    <source>
        <dbReference type="EMBL" id="OFJ50216.1"/>
    </source>
</evidence>
<gene>
    <name evidence="2" type="ORF">BA896_012255</name>
</gene>
<comment type="caution">
    <text evidence="2">The sequence shown here is derived from an EMBL/GenBank/DDBJ whole genome shotgun (WGS) entry which is preliminary data.</text>
</comment>
<accession>A0A1E8PVS8</accession>
<name>A0A1E8PVS8_9BURK</name>
<dbReference type="AlphaFoldDB" id="A0A1E8PVS8"/>
<protein>
    <submittedName>
        <fullName evidence="2">Uncharacterized protein</fullName>
    </submittedName>
</protein>
<dbReference type="EMBL" id="MAQB02000001">
    <property type="protein sequence ID" value="OFJ50216.1"/>
    <property type="molecule type" value="Genomic_DNA"/>
</dbReference>
<evidence type="ECO:0000313" key="3">
    <source>
        <dbReference type="Proteomes" id="UP000092634"/>
    </source>
</evidence>
<organism evidence="2 3">
    <name type="scientific">Janthinobacterium lividum</name>
    <dbReference type="NCBI Taxonomy" id="29581"/>
    <lineage>
        <taxon>Bacteria</taxon>
        <taxon>Pseudomonadati</taxon>
        <taxon>Pseudomonadota</taxon>
        <taxon>Betaproteobacteria</taxon>
        <taxon>Burkholderiales</taxon>
        <taxon>Oxalobacteraceae</taxon>
        <taxon>Janthinobacterium</taxon>
    </lineage>
</organism>
<proteinExistence type="predicted"/>
<sequence length="177" mass="19771">MHARTAGTSHHPKTYPGYAQWGETVRALRDKCVPLGWFPTDDNNFPLCVHDERKISIAVQTGDRETGTSATPSNRAPKGASTEEAIAVNQRQLSLFDGIPMLPGRDDESLHSMWILLYHVAQNEVRFELSLPMQMVGGKIRSWKERIIFPAIPLDGIEINFGDDDGPQFDVSVERKG</sequence>